<sequence>MKLCSLPPPTPPEQVEIHDVHRLRRDVEKYPVEKEFVFTYKNQGHHLRLKRNADVDIKTPVYVVRNGKIERQSIPNKKTPVFYQDTKKMAAIALYCQRKIKGRCQHSLEGMLIINGTYHAIEPLEVPHRRNILHRIYQTPENIDFKADYVFPEGGKRPRQFNHTGTQRSKRYVGELKVELLAVTDYPVYDFWYQRSTQSTPAAKDTEAKEKIREFYAFATNAIDVRYQSIAGVTFSIKIVFAGIVIADDPTVSTWTESIKVSASGRDQVDSNGALVNFRTWLSSGISLPGHDHAMLFTGYDLTSGGSTSNAGLAWVGATCTSSSNSITEDHFDAIIATVAAHELGHNLGALHDGDGNACLADDKYTMSPSSGGVTDSRAINHWSFSSCSVSYFEQYIADLDSGGNNCMATLTAGHDPTALDSYLTTLAGQVYSIDEQCRIKKDNSSSFFCRNFISDPAAVCAFMYCSIPDGSGYCSTAVPWEGTTCGNQKWCVAGQCVADSRAASVPDSCVFGDTPGVISNGMDCATLISSFPGYCYQSFYQGKCCGSCAAAYISYIPGCEYGDHNTGCVASSCPYYSAATLSSGCCGTCYTGTTPQPATTTVGSIPDNHLDIRSVNTTSNHHHGANNVSSYYVRAYVITSNNYNNPRKFSLCYAPCSGDSTSVTIGGNNCSVAIANAPHNCYDSTIYGYCCASCASVYTGVAGCEYGDRGTTCDAATCPYYDTHSRDVVCCGTCAVATTPTPGSCTNGDNPYFTVNGMNCSAAAASQSWVCYDTAIHDNCCGSCPLYNNGITGCEFGDRSSTCDGANCPFYDAHSRDVPVSLSPSSMACSGIAEHNEARRKAGRAELLAYRKKELMDRFTDNDMNGIVNGRGTYEEEILRKSGYPSGANSPNCAANVDRQRREMVRQQQLVEYSAKLPKRFSSTDYVIYGLEVRLA</sequence>
<dbReference type="InterPro" id="IPR024079">
    <property type="entry name" value="MetalloPept_cat_dom_sf"/>
</dbReference>
<name>K1PUB4_MAGGI</name>
<evidence type="ECO:0000256" key="4">
    <source>
        <dbReference type="ARBA" id="ARBA00022833"/>
    </source>
</evidence>
<dbReference type="HOGENOM" id="CLU_312902_0_0_1"/>
<feature type="active site" evidence="8">
    <location>
        <position position="343"/>
    </location>
</feature>
<evidence type="ECO:0000256" key="1">
    <source>
        <dbReference type="ARBA" id="ARBA00022670"/>
    </source>
</evidence>
<dbReference type="SUPFAM" id="SSF55486">
    <property type="entry name" value="Metalloproteases ('zincins'), catalytic domain"/>
    <property type="match status" value="1"/>
</dbReference>
<proteinExistence type="predicted"/>
<reference evidence="9" key="1">
    <citation type="journal article" date="2012" name="Nature">
        <title>The oyster genome reveals stress adaptation and complexity of shell formation.</title>
        <authorList>
            <person name="Zhang G."/>
            <person name="Fang X."/>
            <person name="Guo X."/>
            <person name="Li L."/>
            <person name="Luo R."/>
            <person name="Xu F."/>
            <person name="Yang P."/>
            <person name="Zhang L."/>
            <person name="Wang X."/>
            <person name="Qi H."/>
            <person name="Xiong Z."/>
            <person name="Que H."/>
            <person name="Xie Y."/>
            <person name="Holland P.W."/>
            <person name="Paps J."/>
            <person name="Zhu Y."/>
            <person name="Wu F."/>
            <person name="Chen Y."/>
            <person name="Wang J."/>
            <person name="Peng C."/>
            <person name="Meng J."/>
            <person name="Yang L."/>
            <person name="Liu J."/>
            <person name="Wen B."/>
            <person name="Zhang N."/>
            <person name="Huang Z."/>
            <person name="Zhu Q."/>
            <person name="Feng Y."/>
            <person name="Mount A."/>
            <person name="Hedgecock D."/>
            <person name="Xu Z."/>
            <person name="Liu Y."/>
            <person name="Domazet-Loso T."/>
            <person name="Du Y."/>
            <person name="Sun X."/>
            <person name="Zhang S."/>
            <person name="Liu B."/>
            <person name="Cheng P."/>
            <person name="Jiang X."/>
            <person name="Li J."/>
            <person name="Fan D."/>
            <person name="Wang W."/>
            <person name="Fu W."/>
            <person name="Wang T."/>
            <person name="Wang B."/>
            <person name="Zhang J."/>
            <person name="Peng Z."/>
            <person name="Li Y."/>
            <person name="Li N."/>
            <person name="Wang J."/>
            <person name="Chen M."/>
            <person name="He Y."/>
            <person name="Tan F."/>
            <person name="Song X."/>
            <person name="Zheng Q."/>
            <person name="Huang R."/>
            <person name="Yang H."/>
            <person name="Du X."/>
            <person name="Chen L."/>
            <person name="Yang M."/>
            <person name="Gaffney P.M."/>
            <person name="Wang S."/>
            <person name="Luo L."/>
            <person name="She Z."/>
            <person name="Ming Y."/>
            <person name="Huang W."/>
            <person name="Zhang S."/>
            <person name="Huang B."/>
            <person name="Zhang Y."/>
            <person name="Qu T."/>
            <person name="Ni P."/>
            <person name="Miao G."/>
            <person name="Wang J."/>
            <person name="Wang Q."/>
            <person name="Steinberg C.E."/>
            <person name="Wang H."/>
            <person name="Li N."/>
            <person name="Qian L."/>
            <person name="Zhang G."/>
            <person name="Li Y."/>
            <person name="Yang H."/>
            <person name="Liu X."/>
            <person name="Wang J."/>
            <person name="Yin Y."/>
            <person name="Wang J."/>
        </authorList>
    </citation>
    <scope>NUCLEOTIDE SEQUENCE [LARGE SCALE GENOMIC DNA]</scope>
    <source>
        <strain evidence="9">05x7-T-G4-1.051#20</strain>
    </source>
</reference>
<evidence type="ECO:0000313" key="9">
    <source>
        <dbReference type="EMBL" id="EKC27897.1"/>
    </source>
</evidence>
<comment type="caution">
    <text evidence="8">Lacks conserved residue(s) required for the propagation of feature annotation.</text>
</comment>
<keyword evidence="7" id="KW-0325">Glycoprotein</keyword>
<dbReference type="GO" id="GO:0004222">
    <property type="term" value="F:metalloendopeptidase activity"/>
    <property type="evidence" value="ECO:0007669"/>
    <property type="project" value="InterPro"/>
</dbReference>
<keyword evidence="3" id="KW-0378">Hydrolase</keyword>
<evidence type="ECO:0000256" key="8">
    <source>
        <dbReference type="PROSITE-ProRule" id="PRU00276"/>
    </source>
</evidence>
<evidence type="ECO:0000256" key="2">
    <source>
        <dbReference type="ARBA" id="ARBA00022723"/>
    </source>
</evidence>
<keyword evidence="6" id="KW-1015">Disulfide bond</keyword>
<keyword evidence="1" id="KW-0645">Protease</keyword>
<organism evidence="9">
    <name type="scientific">Magallana gigas</name>
    <name type="common">Pacific oyster</name>
    <name type="synonym">Crassostrea gigas</name>
    <dbReference type="NCBI Taxonomy" id="29159"/>
    <lineage>
        <taxon>Eukaryota</taxon>
        <taxon>Metazoa</taxon>
        <taxon>Spiralia</taxon>
        <taxon>Lophotrochozoa</taxon>
        <taxon>Mollusca</taxon>
        <taxon>Bivalvia</taxon>
        <taxon>Autobranchia</taxon>
        <taxon>Pteriomorphia</taxon>
        <taxon>Ostreida</taxon>
        <taxon>Ostreoidea</taxon>
        <taxon>Ostreidae</taxon>
        <taxon>Magallana</taxon>
    </lineage>
</organism>
<dbReference type="Pfam" id="PF17771">
    <property type="entry name" value="ADAMTS_CR_2"/>
    <property type="match status" value="1"/>
</dbReference>
<dbReference type="Pfam" id="PF13688">
    <property type="entry name" value="Reprolysin_5"/>
    <property type="match status" value="1"/>
</dbReference>
<feature type="binding site" evidence="8">
    <location>
        <position position="346"/>
    </location>
    <ligand>
        <name>Zn(2+)</name>
        <dbReference type="ChEBI" id="CHEBI:29105"/>
        <note>catalytic</note>
    </ligand>
</feature>
<dbReference type="EMBL" id="JH819059">
    <property type="protein sequence ID" value="EKC27897.1"/>
    <property type="molecule type" value="Genomic_DNA"/>
</dbReference>
<keyword evidence="4 8" id="KW-0862">Zinc</keyword>
<dbReference type="PROSITE" id="PS50215">
    <property type="entry name" value="ADAM_MEPRO"/>
    <property type="match status" value="1"/>
</dbReference>
<keyword evidence="2 8" id="KW-0479">Metal-binding</keyword>
<feature type="binding site" evidence="8">
    <location>
        <position position="342"/>
    </location>
    <ligand>
        <name>Zn(2+)</name>
        <dbReference type="ChEBI" id="CHEBI:29105"/>
        <note>catalytic</note>
    </ligand>
</feature>
<dbReference type="PANTHER" id="PTHR11905:SF159">
    <property type="entry name" value="ADAM METALLOPROTEASE"/>
    <property type="match status" value="1"/>
</dbReference>
<dbReference type="Gene3D" id="3.40.390.10">
    <property type="entry name" value="Collagenase (Catalytic Domain)"/>
    <property type="match status" value="1"/>
</dbReference>
<accession>K1PUB4</accession>
<protein>
    <submittedName>
        <fullName evidence="9">ADAM family mig-17</fullName>
    </submittedName>
</protein>
<dbReference type="GO" id="GO:0046872">
    <property type="term" value="F:metal ion binding"/>
    <property type="evidence" value="ECO:0007669"/>
    <property type="project" value="UniProtKB-KW"/>
</dbReference>
<evidence type="ECO:0000256" key="5">
    <source>
        <dbReference type="ARBA" id="ARBA00023049"/>
    </source>
</evidence>
<dbReference type="Gene3D" id="3.40.1620.60">
    <property type="match status" value="1"/>
</dbReference>
<evidence type="ECO:0000256" key="3">
    <source>
        <dbReference type="ARBA" id="ARBA00022801"/>
    </source>
</evidence>
<dbReference type="PANTHER" id="PTHR11905">
    <property type="entry name" value="ADAM A DISINTEGRIN AND METALLOPROTEASE DOMAIN"/>
    <property type="match status" value="1"/>
</dbReference>
<dbReference type="GO" id="GO:0006509">
    <property type="term" value="P:membrane protein ectodomain proteolysis"/>
    <property type="evidence" value="ECO:0007669"/>
    <property type="project" value="TreeGrafter"/>
</dbReference>
<dbReference type="InterPro" id="IPR041645">
    <property type="entry name" value="ADAMTS_CR_2"/>
</dbReference>
<feature type="binding site" evidence="8">
    <location>
        <position position="352"/>
    </location>
    <ligand>
        <name>Zn(2+)</name>
        <dbReference type="ChEBI" id="CHEBI:29105"/>
        <note>catalytic</note>
    </ligand>
</feature>
<evidence type="ECO:0000256" key="7">
    <source>
        <dbReference type="ARBA" id="ARBA00023180"/>
    </source>
</evidence>
<evidence type="ECO:0000256" key="6">
    <source>
        <dbReference type="ARBA" id="ARBA00023157"/>
    </source>
</evidence>
<gene>
    <name evidence="9" type="ORF">CGI_10013236</name>
</gene>
<dbReference type="InterPro" id="IPR001590">
    <property type="entry name" value="Peptidase_M12B"/>
</dbReference>
<dbReference type="InParanoid" id="K1PUB4"/>
<keyword evidence="5" id="KW-0482">Metalloprotease</keyword>
<dbReference type="AlphaFoldDB" id="K1PUB4"/>